<organism evidence="3">
    <name type="scientific">Trichuris suis</name>
    <name type="common">pig whipworm</name>
    <dbReference type="NCBI Taxonomy" id="68888"/>
    <lineage>
        <taxon>Eukaryota</taxon>
        <taxon>Metazoa</taxon>
        <taxon>Ecdysozoa</taxon>
        <taxon>Nematoda</taxon>
        <taxon>Enoplea</taxon>
        <taxon>Dorylaimia</taxon>
        <taxon>Trichinellida</taxon>
        <taxon>Trichuridae</taxon>
        <taxon>Trichuris</taxon>
    </lineage>
</organism>
<feature type="region of interest" description="Disordered" evidence="1">
    <location>
        <begin position="63"/>
        <end position="87"/>
    </location>
</feature>
<accession>A0A085N3C1</accession>
<evidence type="ECO:0000256" key="1">
    <source>
        <dbReference type="SAM" id="MobiDB-lite"/>
    </source>
</evidence>
<evidence type="ECO:0000313" key="2">
    <source>
        <dbReference type="EMBL" id="KFD48580.1"/>
    </source>
</evidence>
<name>A0A085N3C1_9BILA</name>
<keyword evidence="4" id="KW-1185">Reference proteome</keyword>
<evidence type="ECO:0000313" key="4">
    <source>
        <dbReference type="Proteomes" id="UP000030764"/>
    </source>
</evidence>
<sequence>MIKNVENLTVVFGNQRNAFENFNESSAIDEMVSHRLLRLENELQLGLSEEDIHQLVNVKAEAEELTNEDLRSEGKRRKAVETGKDYT</sequence>
<reference evidence="3 4" key="1">
    <citation type="journal article" date="2014" name="Nat. Genet.">
        <title>Genome and transcriptome of the porcine whipworm Trichuris suis.</title>
        <authorList>
            <person name="Jex A.R."/>
            <person name="Nejsum P."/>
            <person name="Schwarz E.M."/>
            <person name="Hu L."/>
            <person name="Young N.D."/>
            <person name="Hall R.S."/>
            <person name="Korhonen P.K."/>
            <person name="Liao S."/>
            <person name="Thamsborg S."/>
            <person name="Xia J."/>
            <person name="Xu P."/>
            <person name="Wang S."/>
            <person name="Scheerlinck J.P."/>
            <person name="Hofmann A."/>
            <person name="Sternberg P.W."/>
            <person name="Wang J."/>
            <person name="Gasser R.B."/>
        </authorList>
    </citation>
    <scope>NUCLEOTIDE SEQUENCE [LARGE SCALE GENOMIC DNA]</scope>
    <source>
        <strain evidence="3">DCEP-RM93F</strain>
        <strain evidence="2">DCEP-RM93M</strain>
    </source>
</reference>
<dbReference type="Proteomes" id="UP000030758">
    <property type="component" value="Unassembled WGS sequence"/>
</dbReference>
<dbReference type="EMBL" id="KL367563">
    <property type="protein sequence ID" value="KFD63967.1"/>
    <property type="molecule type" value="Genomic_DNA"/>
</dbReference>
<dbReference type="Proteomes" id="UP000030764">
    <property type="component" value="Unassembled WGS sequence"/>
</dbReference>
<evidence type="ECO:0000313" key="3">
    <source>
        <dbReference type="EMBL" id="KFD63967.1"/>
    </source>
</evidence>
<dbReference type="EMBL" id="KL363289">
    <property type="protein sequence ID" value="KFD48580.1"/>
    <property type="molecule type" value="Genomic_DNA"/>
</dbReference>
<protein>
    <submittedName>
        <fullName evidence="3">Uncharacterized protein</fullName>
    </submittedName>
</protein>
<feature type="compositionally biased region" description="Basic and acidic residues" evidence="1">
    <location>
        <begin position="68"/>
        <end position="87"/>
    </location>
</feature>
<gene>
    <name evidence="2" type="ORF">M513_10514</name>
    <name evidence="3" type="ORF">M514_10514</name>
</gene>
<proteinExistence type="predicted"/>
<dbReference type="AlphaFoldDB" id="A0A085N3C1"/>